<evidence type="ECO:0000256" key="3">
    <source>
        <dbReference type="ARBA" id="ARBA00022801"/>
    </source>
</evidence>
<feature type="active site" description="Charge relay system" evidence="7">
    <location>
        <position position="234"/>
    </location>
</feature>
<dbReference type="Pfam" id="PF23094">
    <property type="entry name" value="MBTPS1_3rd"/>
    <property type="match status" value="1"/>
</dbReference>
<feature type="active site" description="Charge relay system" evidence="7">
    <location>
        <position position="269"/>
    </location>
</feature>
<dbReference type="GO" id="GO:0005794">
    <property type="term" value="C:Golgi apparatus"/>
    <property type="evidence" value="ECO:0007669"/>
    <property type="project" value="TreeGrafter"/>
</dbReference>
<dbReference type="PROSITE" id="PS00137">
    <property type="entry name" value="SUBTILASE_HIS"/>
    <property type="match status" value="1"/>
</dbReference>
<gene>
    <name evidence="12" type="ORF">HBR001_LOCUS6065</name>
</gene>
<dbReference type="AlphaFoldDB" id="A0AAV0UBX0"/>
<dbReference type="InterPro" id="IPR022398">
    <property type="entry name" value="Peptidase_S8_His-AS"/>
</dbReference>
<dbReference type="InterPro" id="IPR015500">
    <property type="entry name" value="Peptidase_S8_subtilisin-rel"/>
</dbReference>
<protein>
    <recommendedName>
        <fullName evidence="6">subtilisin</fullName>
        <ecNumber evidence="6">3.4.21.62</ecNumber>
    </recommendedName>
</protein>
<dbReference type="PRINTS" id="PR00723">
    <property type="entry name" value="SUBTILISIN"/>
</dbReference>
<evidence type="ECO:0000256" key="2">
    <source>
        <dbReference type="ARBA" id="ARBA00022670"/>
    </source>
</evidence>
<keyword evidence="4 7" id="KW-0720">Serine protease</keyword>
<dbReference type="InterPro" id="IPR057032">
    <property type="entry name" value="MBTPS1_4th"/>
</dbReference>
<dbReference type="Gene3D" id="3.40.50.200">
    <property type="entry name" value="Peptidase S8/S53 domain"/>
    <property type="match status" value="2"/>
</dbReference>
<evidence type="ECO:0000256" key="6">
    <source>
        <dbReference type="ARBA" id="ARBA00023619"/>
    </source>
</evidence>
<feature type="domain" description="MBTPS1 fourth" evidence="10">
    <location>
        <begin position="589"/>
        <end position="748"/>
    </location>
</feature>
<name>A0AAV0UBX0_HYABA</name>
<keyword evidence="2 7" id="KW-0645">Protease</keyword>
<evidence type="ECO:0000259" key="10">
    <source>
        <dbReference type="Pfam" id="PF23090"/>
    </source>
</evidence>
<reference evidence="12" key="1">
    <citation type="submission" date="2022-12" db="EMBL/GenBank/DDBJ databases">
        <authorList>
            <person name="Webb A."/>
        </authorList>
    </citation>
    <scope>NUCLEOTIDE SEQUENCE</scope>
    <source>
        <strain evidence="12">Hp1</strain>
    </source>
</reference>
<dbReference type="PROSITE" id="PS51892">
    <property type="entry name" value="SUBTILASE"/>
    <property type="match status" value="1"/>
</dbReference>
<evidence type="ECO:0000313" key="12">
    <source>
        <dbReference type="EMBL" id="CAI5734142.1"/>
    </source>
</evidence>
<proteinExistence type="inferred from homology"/>
<evidence type="ECO:0000259" key="11">
    <source>
        <dbReference type="Pfam" id="PF23094"/>
    </source>
</evidence>
<dbReference type="SUPFAM" id="SSF52743">
    <property type="entry name" value="Subtilisin-like"/>
    <property type="match status" value="1"/>
</dbReference>
<comment type="catalytic activity">
    <reaction evidence="5">
        <text>Hydrolysis of proteins with broad specificity for peptide bonds, and a preference for a large uncharged residue in P1. Hydrolyzes peptide amides.</text>
        <dbReference type="EC" id="3.4.21.62"/>
    </reaction>
</comment>
<accession>A0AAV0UBX0</accession>
<organism evidence="12 13">
    <name type="scientific">Hyaloperonospora brassicae</name>
    <name type="common">Brassica downy mildew</name>
    <name type="synonym">Peronospora brassicae</name>
    <dbReference type="NCBI Taxonomy" id="162125"/>
    <lineage>
        <taxon>Eukaryota</taxon>
        <taxon>Sar</taxon>
        <taxon>Stramenopiles</taxon>
        <taxon>Oomycota</taxon>
        <taxon>Peronosporomycetes</taxon>
        <taxon>Peronosporales</taxon>
        <taxon>Peronosporaceae</taxon>
        <taxon>Hyaloperonospora</taxon>
    </lineage>
</organism>
<dbReference type="Pfam" id="PF23090">
    <property type="entry name" value="MBTPS1_4th"/>
    <property type="match status" value="1"/>
</dbReference>
<dbReference type="Proteomes" id="UP001162031">
    <property type="component" value="Unassembled WGS sequence"/>
</dbReference>
<feature type="signal peptide" evidence="8">
    <location>
        <begin position="1"/>
        <end position="43"/>
    </location>
</feature>
<sequence length="898" mass="98118">MTRPAIAAVHWPLSPATAQPSASSVSVLLTLCLFLAALLLTNAAPAQSKRCHLYANATPHEYIAHLRAHDTVAAQEQLVSALVSSAASHYSLESAARSDFARQAPTDFVVLRLFDCDLRAFRGGVATAERAEPDVCLTVDSVMQQHVETNARGPLKAVRVNYGHRNVALLGVHERQEMRRRNVQTATSKLQERSDAKEELGLQNETALLVDKLGARELWKRGYAGRGVKIGIFDTGLSLSSTSSSAQFRHVAEQINWTHEPVNTDVIGHGTFVAGVMSGTTAKCPGIAPEAELFVFRMFTREQLSFTSWKARFPILKFVDKVRELTANGIIPVSAVGSSGPHYGMLSNPADQVEVMGVGGITRSGEVADFSPRSMTTWELPFGSGRVKPDIVTFAEGVLGADVSGRCKTLSGTSASAPIVSAAISVLASMIPAGKRWSLLNAASMKQILLESSDKLVARHDSDYAVRGHIFEQGGGVLNMSKASEMPLYHKALPLVVNLTILNPASVGGVIKSPPQWIGGTHGEHLAVSTSTRSAMWPYIGSVGVFNEANEQAAAFEGIAEGLLRLEVDNGDHVDDLLVQIAVRIIPSPQASKRILWEQFRNIPYPSAFVPRDNLENQHDLMDVAGDHPHTNFHQMWSFLTSEGFFVEVLPFEYSCLDLSTYGVMLVVDPEEEFFRDEIVVLQAAVKNSNVSLIIFADWYDNRMLDSLELYDTSTLSKWRAITGGANVLAINGLLQSFHIAFGNGVVHSTGVSLFDNNSSFPYWSVLGLYEVPSRDGGRIAVFGDSSCLDSSAQPATEFRHCFGMLRFTNDAVDPFSIVLQSHTASTRLQRLELEFVADEFVPCALEALHDEGSWHAQDRGVDFAKHSKVVQANKDKWTPRSFCKFYAKERCVDGRLT</sequence>
<dbReference type="InterPro" id="IPR057060">
    <property type="entry name" value="MBTPS1_3rd"/>
</dbReference>
<keyword evidence="8" id="KW-0732">Signal</keyword>
<evidence type="ECO:0000256" key="4">
    <source>
        <dbReference type="ARBA" id="ARBA00022825"/>
    </source>
</evidence>
<keyword evidence="13" id="KW-1185">Reference proteome</keyword>
<feature type="chain" id="PRO_5043594851" description="subtilisin" evidence="8">
    <location>
        <begin position="44"/>
        <end position="898"/>
    </location>
</feature>
<dbReference type="PROSITE" id="PS00138">
    <property type="entry name" value="SUBTILASE_SER"/>
    <property type="match status" value="1"/>
</dbReference>
<comment type="similarity">
    <text evidence="1 7">Belongs to the peptidase S8 family.</text>
</comment>
<dbReference type="InterPro" id="IPR000209">
    <property type="entry name" value="Peptidase_S8/S53_dom"/>
</dbReference>
<comment type="caution">
    <text evidence="12">The sequence shown here is derived from an EMBL/GenBank/DDBJ whole genome shotgun (WGS) entry which is preliminary data.</text>
</comment>
<dbReference type="GO" id="GO:0006508">
    <property type="term" value="P:proteolysis"/>
    <property type="evidence" value="ECO:0007669"/>
    <property type="project" value="UniProtKB-KW"/>
</dbReference>
<dbReference type="InterPro" id="IPR036852">
    <property type="entry name" value="Peptidase_S8/S53_dom_sf"/>
</dbReference>
<feature type="active site" description="Charge relay system" evidence="7">
    <location>
        <position position="414"/>
    </location>
</feature>
<evidence type="ECO:0000256" key="5">
    <source>
        <dbReference type="ARBA" id="ARBA00023529"/>
    </source>
</evidence>
<feature type="domain" description="MBTPS1 third" evidence="11">
    <location>
        <begin position="484"/>
        <end position="586"/>
    </location>
</feature>
<dbReference type="PANTHER" id="PTHR43806">
    <property type="entry name" value="PEPTIDASE S8"/>
    <property type="match status" value="1"/>
</dbReference>
<dbReference type="InterPro" id="IPR023828">
    <property type="entry name" value="Peptidase_S8_Ser-AS"/>
</dbReference>
<evidence type="ECO:0000256" key="8">
    <source>
        <dbReference type="SAM" id="SignalP"/>
    </source>
</evidence>
<feature type="domain" description="Peptidase S8/S53" evidence="9">
    <location>
        <begin position="225"/>
        <end position="307"/>
    </location>
</feature>
<evidence type="ECO:0000256" key="7">
    <source>
        <dbReference type="PROSITE-ProRule" id="PRU01240"/>
    </source>
</evidence>
<evidence type="ECO:0000256" key="1">
    <source>
        <dbReference type="ARBA" id="ARBA00011073"/>
    </source>
</evidence>
<dbReference type="Pfam" id="PF00082">
    <property type="entry name" value="Peptidase_S8"/>
    <property type="match status" value="2"/>
</dbReference>
<dbReference type="EC" id="3.4.21.62" evidence="6"/>
<dbReference type="GO" id="GO:0004252">
    <property type="term" value="F:serine-type endopeptidase activity"/>
    <property type="evidence" value="ECO:0007669"/>
    <property type="project" value="UniProtKB-UniRule"/>
</dbReference>
<dbReference type="InterPro" id="IPR050131">
    <property type="entry name" value="Peptidase_S8_subtilisin-like"/>
</dbReference>
<evidence type="ECO:0000313" key="13">
    <source>
        <dbReference type="Proteomes" id="UP001162031"/>
    </source>
</evidence>
<evidence type="ECO:0000259" key="9">
    <source>
        <dbReference type="Pfam" id="PF00082"/>
    </source>
</evidence>
<keyword evidence="3 7" id="KW-0378">Hydrolase</keyword>
<feature type="domain" description="Peptidase S8/S53" evidence="9">
    <location>
        <begin position="322"/>
        <end position="456"/>
    </location>
</feature>
<dbReference type="EMBL" id="CANTFL010001211">
    <property type="protein sequence ID" value="CAI5734142.1"/>
    <property type="molecule type" value="Genomic_DNA"/>
</dbReference>
<dbReference type="PANTHER" id="PTHR43806:SF7">
    <property type="entry name" value="MEMBRANE-BOUND TRANSCRIPTION FACTOR SITE-1 PROTEASE"/>
    <property type="match status" value="1"/>
</dbReference>